<accession>A0A0C3SAB0</accession>
<dbReference type="STRING" id="745531.A0A0C3SAB0"/>
<evidence type="ECO:0000256" key="1">
    <source>
        <dbReference type="RuleBase" id="RU000363"/>
    </source>
</evidence>
<dbReference type="EMBL" id="KN840471">
    <property type="protein sequence ID" value="KIP09052.1"/>
    <property type="molecule type" value="Genomic_DNA"/>
</dbReference>
<dbReference type="Gene3D" id="3.40.50.720">
    <property type="entry name" value="NAD(P)-binding Rossmann-like Domain"/>
    <property type="match status" value="1"/>
</dbReference>
<dbReference type="AlphaFoldDB" id="A0A0C3SAB0"/>
<comment type="similarity">
    <text evidence="1">Belongs to the short-chain dehydrogenases/reductases (SDR) family.</text>
</comment>
<proteinExistence type="inferred from homology"/>
<dbReference type="OrthoDB" id="1933717at2759"/>
<dbReference type="InterPro" id="IPR002347">
    <property type="entry name" value="SDR_fam"/>
</dbReference>
<dbReference type="Pfam" id="PF00106">
    <property type="entry name" value="adh_short"/>
    <property type="match status" value="1"/>
</dbReference>
<organism evidence="2 3">
    <name type="scientific">Phlebiopsis gigantea (strain 11061_1 CR5-6)</name>
    <name type="common">White-rot fungus</name>
    <name type="synonym">Peniophora gigantea</name>
    <dbReference type="NCBI Taxonomy" id="745531"/>
    <lineage>
        <taxon>Eukaryota</taxon>
        <taxon>Fungi</taxon>
        <taxon>Dikarya</taxon>
        <taxon>Basidiomycota</taxon>
        <taxon>Agaricomycotina</taxon>
        <taxon>Agaricomycetes</taxon>
        <taxon>Polyporales</taxon>
        <taxon>Phanerochaetaceae</taxon>
        <taxon>Phlebiopsis</taxon>
    </lineage>
</organism>
<gene>
    <name evidence="2" type="ORF">PHLGIDRAFT_23195</name>
</gene>
<dbReference type="CDD" id="cd05233">
    <property type="entry name" value="SDR_c"/>
    <property type="match status" value="1"/>
</dbReference>
<dbReference type="PANTHER" id="PTHR43975">
    <property type="entry name" value="ZGC:101858"/>
    <property type="match status" value="1"/>
</dbReference>
<dbReference type="HOGENOM" id="CLU_010194_8_0_1"/>
<reference evidence="2 3" key="1">
    <citation type="journal article" date="2014" name="PLoS Genet.">
        <title>Analysis of the Phlebiopsis gigantea genome, transcriptome and secretome provides insight into its pioneer colonization strategies of wood.</title>
        <authorList>
            <person name="Hori C."/>
            <person name="Ishida T."/>
            <person name="Igarashi K."/>
            <person name="Samejima M."/>
            <person name="Suzuki H."/>
            <person name="Master E."/>
            <person name="Ferreira P."/>
            <person name="Ruiz-Duenas F.J."/>
            <person name="Held B."/>
            <person name="Canessa P."/>
            <person name="Larrondo L.F."/>
            <person name="Schmoll M."/>
            <person name="Druzhinina I.S."/>
            <person name="Kubicek C.P."/>
            <person name="Gaskell J.A."/>
            <person name="Kersten P."/>
            <person name="St John F."/>
            <person name="Glasner J."/>
            <person name="Sabat G."/>
            <person name="Splinter BonDurant S."/>
            <person name="Syed K."/>
            <person name="Yadav J."/>
            <person name="Mgbeahuruike A.C."/>
            <person name="Kovalchuk A."/>
            <person name="Asiegbu F.O."/>
            <person name="Lackner G."/>
            <person name="Hoffmeister D."/>
            <person name="Rencoret J."/>
            <person name="Gutierrez A."/>
            <person name="Sun H."/>
            <person name="Lindquist E."/>
            <person name="Barry K."/>
            <person name="Riley R."/>
            <person name="Grigoriev I.V."/>
            <person name="Henrissat B."/>
            <person name="Kues U."/>
            <person name="Berka R.M."/>
            <person name="Martinez A.T."/>
            <person name="Covert S.F."/>
            <person name="Blanchette R.A."/>
            <person name="Cullen D."/>
        </authorList>
    </citation>
    <scope>NUCLEOTIDE SEQUENCE [LARGE SCALE GENOMIC DNA]</scope>
    <source>
        <strain evidence="2 3">11061_1 CR5-6</strain>
    </source>
</reference>
<keyword evidence="3" id="KW-1185">Reference proteome</keyword>
<dbReference type="Proteomes" id="UP000053257">
    <property type="component" value="Unassembled WGS sequence"/>
</dbReference>
<sequence>MADNHSVLVTGASRGVGKATAIALAQAGVSGLVLFARSDLSAVKDACLASQRGGQSLRVLTFTVDIADNEQVVAAVNKAGEALGRLDIVINNAAQVADYKLIADSDAQDWWSIWDINLRGTYHVVRAVLPLLIKSGGDKTIVNVGSLAAVFILPTLSSYSTSKIALLRFTEFINTEYGDKGVLAYTIHPGSIPTDMAASIPDEFKDRLVDTVELPAHTLVWLIKERRDWLAGRFISCNWDVEEFLGKKDEVVKGDKLKARVVF</sequence>
<dbReference type="PRINTS" id="PR00080">
    <property type="entry name" value="SDRFAMILY"/>
</dbReference>
<protein>
    <submittedName>
        <fullName evidence="2">Uncharacterized protein</fullName>
    </submittedName>
</protein>
<evidence type="ECO:0000313" key="3">
    <source>
        <dbReference type="Proteomes" id="UP000053257"/>
    </source>
</evidence>
<dbReference type="SUPFAM" id="SSF51735">
    <property type="entry name" value="NAD(P)-binding Rossmann-fold domains"/>
    <property type="match status" value="1"/>
</dbReference>
<dbReference type="InterPro" id="IPR036291">
    <property type="entry name" value="NAD(P)-bd_dom_sf"/>
</dbReference>
<dbReference type="PRINTS" id="PR00081">
    <property type="entry name" value="GDHRDH"/>
</dbReference>
<name>A0A0C3SAB0_PHLG1</name>
<dbReference type="PANTHER" id="PTHR43975:SF2">
    <property type="entry name" value="EG:BACR7A4.14 PROTEIN-RELATED"/>
    <property type="match status" value="1"/>
</dbReference>
<evidence type="ECO:0000313" key="2">
    <source>
        <dbReference type="EMBL" id="KIP09052.1"/>
    </source>
</evidence>